<organism evidence="1 2">
    <name type="scientific">Arthrobacter globiformis (strain ATCC 8010 / DSM 20124 / JCM 1332 / NBRC 12137 / NCIMB 8907 / NRRL B-2979 / 168)</name>
    <dbReference type="NCBI Taxonomy" id="1077972"/>
    <lineage>
        <taxon>Bacteria</taxon>
        <taxon>Bacillati</taxon>
        <taxon>Actinomycetota</taxon>
        <taxon>Actinomycetes</taxon>
        <taxon>Micrococcales</taxon>
        <taxon>Micrococcaceae</taxon>
        <taxon>Arthrobacter</taxon>
    </lineage>
</organism>
<comment type="caution">
    <text evidence="1">The sequence shown here is derived from an EMBL/GenBank/DDBJ whole genome shotgun (WGS) entry which is preliminary data.</text>
</comment>
<keyword evidence="2" id="KW-1185">Reference proteome</keyword>
<dbReference type="Proteomes" id="UP000003828">
    <property type="component" value="Unassembled WGS sequence"/>
</dbReference>
<evidence type="ECO:0000313" key="2">
    <source>
        <dbReference type="Proteomes" id="UP000003828"/>
    </source>
</evidence>
<dbReference type="AlphaFoldDB" id="H0QPN7"/>
<sequence>MKLVLCVADHKEWDVEEFNSLGWPGINLRRRHLICLACGGKAFFRRSGRNALPTFGARHLEGCKLLRPGWTAFRYLQ</sequence>
<proteinExistence type="predicted"/>
<reference evidence="1 2" key="1">
    <citation type="submission" date="2011-12" db="EMBL/GenBank/DDBJ databases">
        <title>Whole genome shotgun sequence of Arthrobacter globiformis NBRC 12137.</title>
        <authorList>
            <person name="Miyazawa S."/>
            <person name="Hosoyama A."/>
            <person name="Tsuchikane K."/>
            <person name="Katsumata H."/>
            <person name="Yamazaki S."/>
            <person name="Fujita N."/>
        </authorList>
    </citation>
    <scope>NUCLEOTIDE SEQUENCE [LARGE SCALE GENOMIC DNA]</scope>
    <source>
        <strain evidence="1 2">NBRC 12137</strain>
    </source>
</reference>
<name>H0QPN7_ARTG1</name>
<protein>
    <submittedName>
        <fullName evidence="1">Uncharacterized protein</fullName>
    </submittedName>
</protein>
<dbReference type="STRING" id="1077972.ARGLB_077_00040"/>
<dbReference type="EMBL" id="BAEG01000077">
    <property type="protein sequence ID" value="GAB14788.1"/>
    <property type="molecule type" value="Genomic_DNA"/>
</dbReference>
<gene>
    <name evidence="1" type="ORF">ARGLB_077_00040</name>
</gene>
<accession>H0QPN7</accession>
<evidence type="ECO:0000313" key="1">
    <source>
        <dbReference type="EMBL" id="GAB14788.1"/>
    </source>
</evidence>